<accession>A0A0H5RBA4</accession>
<evidence type="ECO:0000313" key="8">
    <source>
        <dbReference type="EMBL" id="CRZ11490.1"/>
    </source>
</evidence>
<dbReference type="SMART" id="SM00320">
    <property type="entry name" value="WD40"/>
    <property type="match status" value="7"/>
</dbReference>
<keyword evidence="2" id="KW-0698">rRNA processing</keyword>
<name>A0A0H5RBA4_9EUKA</name>
<evidence type="ECO:0000256" key="3">
    <source>
        <dbReference type="ARBA" id="ARBA00022574"/>
    </source>
</evidence>
<evidence type="ECO:0000256" key="6">
    <source>
        <dbReference type="PROSITE-ProRule" id="PRU00221"/>
    </source>
</evidence>
<dbReference type="InterPro" id="IPR001680">
    <property type="entry name" value="WD40_rpt"/>
</dbReference>
<protein>
    <recommendedName>
        <fullName evidence="7">U3 small nucleolar RNA-associated protein 15 C-terminal domain-containing protein</fullName>
    </recommendedName>
</protein>
<dbReference type="AlphaFoldDB" id="A0A0H5RBA4"/>
<dbReference type="GO" id="GO:0045943">
    <property type="term" value="P:positive regulation of transcription by RNA polymerase I"/>
    <property type="evidence" value="ECO:0007669"/>
    <property type="project" value="TreeGrafter"/>
</dbReference>
<dbReference type="SUPFAM" id="SSF50978">
    <property type="entry name" value="WD40 repeat-like"/>
    <property type="match status" value="1"/>
</dbReference>
<dbReference type="EMBL" id="HACM01011048">
    <property type="protein sequence ID" value="CRZ11490.1"/>
    <property type="molecule type" value="Transcribed_RNA"/>
</dbReference>
<keyword evidence="5" id="KW-0539">Nucleus</keyword>
<reference evidence="8" key="1">
    <citation type="submission" date="2015-04" db="EMBL/GenBank/DDBJ databases">
        <title>The genome sequence of the plant pathogenic Rhizarian Plasmodiophora brassicae reveals insights in its biotrophic life cycle and the origin of chitin synthesis.</title>
        <authorList>
            <person name="Schwelm A."/>
            <person name="Fogelqvist J."/>
            <person name="Knaust A."/>
            <person name="Julke S."/>
            <person name="Lilja T."/>
            <person name="Dhandapani V."/>
            <person name="Bonilla-Rosso G."/>
            <person name="Karlsson M."/>
            <person name="Shevchenko A."/>
            <person name="Choi S.R."/>
            <person name="Kim H.G."/>
            <person name="Park J.Y."/>
            <person name="Lim Y.P."/>
            <person name="Ludwig-Muller J."/>
            <person name="Dixelius C."/>
        </authorList>
    </citation>
    <scope>NUCLEOTIDE SEQUENCE</scope>
    <source>
        <tissue evidence="8">Potato root galls</tissue>
    </source>
</reference>
<dbReference type="InterPro" id="IPR036322">
    <property type="entry name" value="WD40_repeat_dom_sf"/>
</dbReference>
<dbReference type="PROSITE" id="PS50294">
    <property type="entry name" value="WD_REPEATS_REGION"/>
    <property type="match status" value="1"/>
</dbReference>
<organism evidence="8">
    <name type="scientific">Spongospora subterranea</name>
    <dbReference type="NCBI Taxonomy" id="70186"/>
    <lineage>
        <taxon>Eukaryota</taxon>
        <taxon>Sar</taxon>
        <taxon>Rhizaria</taxon>
        <taxon>Endomyxa</taxon>
        <taxon>Phytomyxea</taxon>
        <taxon>Plasmodiophorida</taxon>
        <taxon>Plasmodiophoridae</taxon>
        <taxon>Spongospora</taxon>
    </lineage>
</organism>
<keyword evidence="4" id="KW-0677">Repeat</keyword>
<dbReference type="Gene3D" id="2.130.10.10">
    <property type="entry name" value="YVTN repeat-like/Quinoprotein amine dehydrogenase"/>
    <property type="match status" value="2"/>
</dbReference>
<dbReference type="PROSITE" id="PS50082">
    <property type="entry name" value="WD_REPEATS_2"/>
    <property type="match status" value="1"/>
</dbReference>
<dbReference type="PANTHER" id="PTHR19924:SF26">
    <property type="entry name" value="U3 SMALL NUCLEOLAR RNA-ASSOCIATED PROTEIN 15 HOMOLOG"/>
    <property type="match status" value="1"/>
</dbReference>
<evidence type="ECO:0000259" key="7">
    <source>
        <dbReference type="Pfam" id="PF09384"/>
    </source>
</evidence>
<feature type="domain" description="U3 small nucleolar RNA-associated protein 15 C-terminal" evidence="7">
    <location>
        <begin position="347"/>
        <end position="488"/>
    </location>
</feature>
<dbReference type="InterPro" id="IPR019775">
    <property type="entry name" value="WD40_repeat_CS"/>
</dbReference>
<dbReference type="Pfam" id="PF09384">
    <property type="entry name" value="UTP15_C"/>
    <property type="match status" value="1"/>
</dbReference>
<keyword evidence="3 6" id="KW-0853">WD repeat</keyword>
<dbReference type="Pfam" id="PF00400">
    <property type="entry name" value="WD40"/>
    <property type="match status" value="4"/>
</dbReference>
<evidence type="ECO:0000256" key="5">
    <source>
        <dbReference type="ARBA" id="ARBA00023242"/>
    </source>
</evidence>
<dbReference type="GO" id="GO:0005730">
    <property type="term" value="C:nucleolus"/>
    <property type="evidence" value="ECO:0007669"/>
    <property type="project" value="UniProtKB-SubCell"/>
</dbReference>
<dbReference type="GO" id="GO:0006364">
    <property type="term" value="P:rRNA processing"/>
    <property type="evidence" value="ECO:0007669"/>
    <property type="project" value="UniProtKB-KW"/>
</dbReference>
<sequence length="493" mass="53884">AKMVVEQVDGRFRKVQIPLFLADPDRITAEDRYWSSFKGVDTAPHLAAVSSLSFSPVSPCDLVASASTRLHIYDGATLAAKKTISKFKDVVTCGSYRADGALIAAGTKDNRLKVFDVRSRVLLKEFSGHSDAVRVAQFSPLSLTSVLSGSDDSTVRLWDLPSGKTNVVFQGHSDMVRAACQASSSSWITASYDHTMRWWDERTGRCERKVDVGGPCDALAICPGGATIATGGVNGISIWSLLTAQLVHHLPNPVTCLAVDPVKGRLLSGSADQTLNIIDIDTFNITHSIRQSASISSIAISPEVIAIGMADGQLSLRQRRPGVVPAPLPTPHGGTRRYFMRGTNRSVPQQEDYRVDLERGPKLKPYDTFMKKHQFASALNSVLSTMNPNIISGILHELRARDAMIVAISGRDDQGLEPLLRFLVKYVTDPRHTRLLRDVADCILDVYADNVGQSPAVDRLFRNLESKISEQMALRPIMMRLAGQIDMITNTTS</sequence>
<dbReference type="PROSITE" id="PS00678">
    <property type="entry name" value="WD_REPEATS_1"/>
    <property type="match status" value="1"/>
</dbReference>
<evidence type="ECO:0000256" key="2">
    <source>
        <dbReference type="ARBA" id="ARBA00022552"/>
    </source>
</evidence>
<evidence type="ECO:0000256" key="4">
    <source>
        <dbReference type="ARBA" id="ARBA00022737"/>
    </source>
</evidence>
<dbReference type="InterPro" id="IPR015943">
    <property type="entry name" value="WD40/YVTN_repeat-like_dom_sf"/>
</dbReference>
<dbReference type="InterPro" id="IPR018983">
    <property type="entry name" value="U3_snoRNA-assocProt_15_C"/>
</dbReference>
<feature type="repeat" description="WD" evidence="6">
    <location>
        <begin position="126"/>
        <end position="168"/>
    </location>
</feature>
<dbReference type="CDD" id="cd00200">
    <property type="entry name" value="WD40"/>
    <property type="match status" value="1"/>
</dbReference>
<proteinExistence type="predicted"/>
<dbReference type="PANTHER" id="PTHR19924">
    <property type="entry name" value="UTP15 U3 SMALL NUCLEOLAR RNA-ASSOCIATED PROTEIN 15 FAMILY MEMBER"/>
    <property type="match status" value="1"/>
</dbReference>
<comment type="subcellular location">
    <subcellularLocation>
        <location evidence="1">Nucleus</location>
        <location evidence="1">Nucleolus</location>
    </subcellularLocation>
</comment>
<feature type="non-terminal residue" evidence="8">
    <location>
        <position position="1"/>
    </location>
</feature>
<evidence type="ECO:0000256" key="1">
    <source>
        <dbReference type="ARBA" id="ARBA00004604"/>
    </source>
</evidence>